<dbReference type="Gene3D" id="3.40.50.150">
    <property type="entry name" value="Vaccinia Virus protein VP39"/>
    <property type="match status" value="1"/>
</dbReference>
<dbReference type="EMBL" id="DQ517904">
    <property type="protein sequence ID" value="ABF61769.1"/>
    <property type="molecule type" value="mRNA"/>
</dbReference>
<sequence>MTLCIFLSFCFSCVVHGQSAKSLSPDDSPINTLEQLLLASAPFRRQPSAAHTVRKHMQMMATVESESQPKVGIKDYTGRFGGTEKTEETGYGQLEKDSLEATSGKSATRWSIHSERVQGVAKELFGLIGGLDPYISSVSNADGPIMQAIKEKMDSTNWDALHEEGKTMFSYGPEMSTDPIEAQTIKMFTFMKNAQRVLEIGMFTGYGAAAIVEALPEGGELVSLDIDPYLKEWVGEVMSQFPDGKKHSVEVGPALDSLVKLPADKKFDFVFVDANKSEYRRYIEILLERGLLADGAMIAVDNTLYCGLPYMPEQYDSQPKRRGFGEDVKAFNEWLAGHPDLMTVMLPIRDGITLVRKGL</sequence>
<dbReference type="PANTHER" id="PTHR10509:SF14">
    <property type="entry name" value="CAFFEOYL-COA O-METHYLTRANSFERASE 3-RELATED"/>
    <property type="match status" value="1"/>
</dbReference>
<dbReference type="Pfam" id="PF01596">
    <property type="entry name" value="Methyltransf_3"/>
    <property type="match status" value="1"/>
</dbReference>
<feature type="region of interest" description="Disordered" evidence="5">
    <location>
        <begin position="72"/>
        <end position="92"/>
    </location>
</feature>
<evidence type="ECO:0000256" key="5">
    <source>
        <dbReference type="SAM" id="MobiDB-lite"/>
    </source>
</evidence>
<dbReference type="AlphaFoldDB" id="Q15BQ9"/>
<evidence type="ECO:0000313" key="7">
    <source>
        <dbReference type="EMBL" id="ABF61769.1"/>
    </source>
</evidence>
<dbReference type="PROSITE" id="PS51682">
    <property type="entry name" value="SAM_OMT_I"/>
    <property type="match status" value="1"/>
</dbReference>
<comment type="similarity">
    <text evidence="4">Belongs to the class I-like SAM-binding methyltransferase superfamily. Cation-dependent O-methyltransferase family.</text>
</comment>
<dbReference type="CDD" id="cd02440">
    <property type="entry name" value="AdoMet_MTases"/>
    <property type="match status" value="1"/>
</dbReference>
<keyword evidence="2 7" id="KW-0808">Transferase</keyword>
<keyword evidence="6" id="KW-0732">Signal</keyword>
<accession>Q15BQ9</accession>
<feature type="signal peptide" evidence="6">
    <location>
        <begin position="1"/>
        <end position="17"/>
    </location>
</feature>
<reference evidence="7" key="1">
    <citation type="journal article" date="2006" name="Mol. Biol. Evol.">
        <title>Lateral gene transfer of a multigene region from cyanobacteria to dinoflagellates resulting in a novel plastid-targeted fusion protein.</title>
        <authorList>
            <person name="Waller R.F."/>
            <person name="Slamovits C.H."/>
            <person name="Keeling P.J."/>
        </authorList>
    </citation>
    <scope>NUCLEOTIDE SEQUENCE</scope>
    <source>
        <strain evidence="7">2701</strain>
    </source>
</reference>
<proteinExistence type="evidence at transcript level"/>
<evidence type="ECO:0000256" key="3">
    <source>
        <dbReference type="ARBA" id="ARBA00022691"/>
    </source>
</evidence>
<dbReference type="InterPro" id="IPR029063">
    <property type="entry name" value="SAM-dependent_MTases_sf"/>
</dbReference>
<dbReference type="InterPro" id="IPR050362">
    <property type="entry name" value="Cation-dep_OMT"/>
</dbReference>
<feature type="chain" id="PRO_5004183342" evidence="6">
    <location>
        <begin position="18"/>
        <end position="359"/>
    </location>
</feature>
<organism evidence="7">
    <name type="scientific">Karlodinium veneficum</name>
    <name type="common">Dinoflagellate</name>
    <name type="synonym">Karlodinium micrum</name>
    <dbReference type="NCBI Taxonomy" id="407301"/>
    <lineage>
        <taxon>Eukaryota</taxon>
        <taxon>Sar</taxon>
        <taxon>Alveolata</taxon>
        <taxon>Dinophyceae</taxon>
        <taxon>Gymnodiniales</taxon>
        <taxon>Kareniaceae</taxon>
        <taxon>Karlodinium</taxon>
    </lineage>
</organism>
<keyword evidence="3" id="KW-0949">S-adenosyl-L-methionine</keyword>
<dbReference type="GO" id="GO:0008171">
    <property type="term" value="F:O-methyltransferase activity"/>
    <property type="evidence" value="ECO:0007669"/>
    <property type="project" value="InterPro"/>
</dbReference>
<evidence type="ECO:0000256" key="2">
    <source>
        <dbReference type="ARBA" id="ARBA00022679"/>
    </source>
</evidence>
<dbReference type="PANTHER" id="PTHR10509">
    <property type="entry name" value="O-METHYLTRANSFERASE-RELATED"/>
    <property type="match status" value="1"/>
</dbReference>
<name>Q15BQ9_KARVE</name>
<evidence type="ECO:0000256" key="6">
    <source>
        <dbReference type="SAM" id="SignalP"/>
    </source>
</evidence>
<evidence type="ECO:0000256" key="4">
    <source>
        <dbReference type="ARBA" id="ARBA00023453"/>
    </source>
</evidence>
<dbReference type="GO" id="GO:0008757">
    <property type="term" value="F:S-adenosylmethionine-dependent methyltransferase activity"/>
    <property type="evidence" value="ECO:0007669"/>
    <property type="project" value="TreeGrafter"/>
</dbReference>
<keyword evidence="1 7" id="KW-0489">Methyltransferase</keyword>
<dbReference type="InterPro" id="IPR002935">
    <property type="entry name" value="SAM_O-MeTrfase"/>
</dbReference>
<evidence type="ECO:0000256" key="1">
    <source>
        <dbReference type="ARBA" id="ARBA00022603"/>
    </source>
</evidence>
<protein>
    <submittedName>
        <fullName evidence="7">Chloroplast O-methyltransferase</fullName>
    </submittedName>
</protein>
<dbReference type="SUPFAM" id="SSF53335">
    <property type="entry name" value="S-adenosyl-L-methionine-dependent methyltransferases"/>
    <property type="match status" value="1"/>
</dbReference>
<dbReference type="GO" id="GO:0032259">
    <property type="term" value="P:methylation"/>
    <property type="evidence" value="ECO:0007669"/>
    <property type="project" value="UniProtKB-KW"/>
</dbReference>